<sequence length="153" mass="16833">MKPIVIKGIAGTLGASGLVVGGYYGIEALSNEHIPVIIRNTIEKELIKEGYTIFSLNESEWQTKFESFRDGDKLEAFAKALKEFKGNSFVVAKSQANTEGGKELKNWCIALLDLEKEKQTENKTIENAKNFCAEKQTPKPNIRQGNPEPGSAG</sequence>
<proteinExistence type="predicted"/>
<feature type="region of interest" description="Disordered" evidence="1">
    <location>
        <begin position="129"/>
        <end position="153"/>
    </location>
</feature>
<dbReference type="STRING" id="432608.A6V39_00345"/>
<dbReference type="Proteomes" id="UP000077623">
    <property type="component" value="Unassembled WGS sequence"/>
</dbReference>
<name>A0A1A9QFK7_9MOLU</name>
<accession>A0A1A9QFK7</accession>
<organism evidence="2 3">
    <name type="scientific">Candidatus Mycoplasma haematobovis</name>
    <dbReference type="NCBI Taxonomy" id="432608"/>
    <lineage>
        <taxon>Bacteria</taxon>
        <taxon>Bacillati</taxon>
        <taxon>Mycoplasmatota</taxon>
        <taxon>Mollicutes</taxon>
        <taxon>Mycoplasmataceae</taxon>
        <taxon>Mycoplasma</taxon>
    </lineage>
</organism>
<dbReference type="AlphaFoldDB" id="A0A1A9QFK7"/>
<dbReference type="RefSeq" id="WP_187149732.1">
    <property type="nucleotide sequence ID" value="NZ_LWUJ01000010.1"/>
</dbReference>
<gene>
    <name evidence="2" type="ORF">A6V39_00345</name>
</gene>
<evidence type="ECO:0000313" key="3">
    <source>
        <dbReference type="Proteomes" id="UP000077623"/>
    </source>
</evidence>
<evidence type="ECO:0000256" key="1">
    <source>
        <dbReference type="SAM" id="MobiDB-lite"/>
    </source>
</evidence>
<keyword evidence="3" id="KW-1185">Reference proteome</keyword>
<reference evidence="3" key="1">
    <citation type="submission" date="2016-04" db="EMBL/GenBank/DDBJ databases">
        <authorList>
            <person name="Quiroz-Castaneda R.E."/>
            <person name="Martinez-Ocampo F."/>
        </authorList>
    </citation>
    <scope>NUCLEOTIDE SEQUENCE [LARGE SCALE GENOMIC DNA]</scope>
    <source>
        <strain evidence="3">INIFAP01</strain>
    </source>
</reference>
<comment type="caution">
    <text evidence="2">The sequence shown here is derived from an EMBL/GenBank/DDBJ whole genome shotgun (WGS) entry which is preliminary data.</text>
</comment>
<evidence type="ECO:0000313" key="2">
    <source>
        <dbReference type="EMBL" id="OAL10499.1"/>
    </source>
</evidence>
<protein>
    <submittedName>
        <fullName evidence="2">Uncharacterized protein</fullName>
    </submittedName>
</protein>
<dbReference type="EMBL" id="LWUJ01000010">
    <property type="protein sequence ID" value="OAL10499.1"/>
    <property type="molecule type" value="Genomic_DNA"/>
</dbReference>